<evidence type="ECO:0000256" key="1">
    <source>
        <dbReference type="ARBA" id="ARBA00023239"/>
    </source>
</evidence>
<protein>
    <submittedName>
        <fullName evidence="2">Aromatic amino acid lyase</fullName>
    </submittedName>
</protein>
<dbReference type="Gene3D" id="1.20.200.10">
    <property type="entry name" value="Fumarase/aspartase (Central domain)"/>
    <property type="match status" value="1"/>
</dbReference>
<dbReference type="PANTHER" id="PTHR10362">
    <property type="entry name" value="HISTIDINE AMMONIA-LYASE"/>
    <property type="match status" value="1"/>
</dbReference>
<keyword evidence="3" id="KW-1185">Reference proteome</keyword>
<gene>
    <name evidence="2" type="ORF">ACFSYJ_17345</name>
</gene>
<proteinExistence type="predicted"/>
<evidence type="ECO:0000313" key="2">
    <source>
        <dbReference type="EMBL" id="MFD2460377.1"/>
    </source>
</evidence>
<dbReference type="SUPFAM" id="SSF48557">
    <property type="entry name" value="L-aspartase-like"/>
    <property type="match status" value="1"/>
</dbReference>
<dbReference type="InterPro" id="IPR008948">
    <property type="entry name" value="L-Aspartase-like"/>
</dbReference>
<sequence>MIITGHDDPFPLDLDERIELAPELLRAMAGNRARMLAALESAPGPVYGVNTGMGRLATHKLSPAQQAEHQRNLLIGRAVGGPPWLPEGDVRMLLLARLRDLLRPDTGASPELARFLVDRINDRFVPAVPRSGLGSAGEIIPLSHAFQTFLGIGTVLEDGAETPAAEALARRGAEPYVLGPKEGASLIQGSPLAVAHASRAWRETQQLVDLQTLAAAIAIDVFGAPRAVYRPELARGDDHLYTLLHELDMLVAGSSVRAGVVQAPVSVRVGPRAIAHADRVNGDLFAVLQRWREDPVDSPAFLDGDFVSTTGFHAVDLGLRMDAVSAALAHLGEVSAQRMNRVLDERFSGLPAQLAVDPGPRTGLVPLHKRAVGELHALRRLTTPATLGSLDTSAGQEDVQAFAWAAGEQVRAAADHLFAITACELIAGVQAHHLRGTPAPLGLRAAYAWLSGIVPPALVDRSLGPDVTTLVGHLREAYFTDLSTLT</sequence>
<name>A0ABW5GHA4_9PSEU</name>
<dbReference type="Pfam" id="PF00221">
    <property type="entry name" value="Lyase_aromatic"/>
    <property type="match status" value="1"/>
</dbReference>
<dbReference type="RefSeq" id="WP_345397795.1">
    <property type="nucleotide sequence ID" value="NZ_BAABHG010000009.1"/>
</dbReference>
<dbReference type="InterPro" id="IPR001106">
    <property type="entry name" value="Aromatic_Lyase"/>
</dbReference>
<accession>A0ABW5GHA4</accession>
<evidence type="ECO:0000313" key="3">
    <source>
        <dbReference type="Proteomes" id="UP001597419"/>
    </source>
</evidence>
<comment type="caution">
    <text evidence="2">The sequence shown here is derived from an EMBL/GenBank/DDBJ whole genome shotgun (WGS) entry which is preliminary data.</text>
</comment>
<dbReference type="EMBL" id="JBHUKU010000008">
    <property type="protein sequence ID" value="MFD2460377.1"/>
    <property type="molecule type" value="Genomic_DNA"/>
</dbReference>
<dbReference type="Proteomes" id="UP001597419">
    <property type="component" value="Unassembled WGS sequence"/>
</dbReference>
<dbReference type="InterPro" id="IPR024083">
    <property type="entry name" value="Fumarase/histidase_N"/>
</dbReference>
<organism evidence="2 3">
    <name type="scientific">Amycolatopsis samaneae</name>
    <dbReference type="NCBI Taxonomy" id="664691"/>
    <lineage>
        <taxon>Bacteria</taxon>
        <taxon>Bacillati</taxon>
        <taxon>Actinomycetota</taxon>
        <taxon>Actinomycetes</taxon>
        <taxon>Pseudonocardiales</taxon>
        <taxon>Pseudonocardiaceae</taxon>
        <taxon>Amycolatopsis</taxon>
    </lineage>
</organism>
<dbReference type="GO" id="GO:0016829">
    <property type="term" value="F:lyase activity"/>
    <property type="evidence" value="ECO:0007669"/>
    <property type="project" value="UniProtKB-KW"/>
</dbReference>
<keyword evidence="1 2" id="KW-0456">Lyase</keyword>
<reference evidence="3" key="1">
    <citation type="journal article" date="2019" name="Int. J. Syst. Evol. Microbiol.">
        <title>The Global Catalogue of Microorganisms (GCM) 10K type strain sequencing project: providing services to taxonomists for standard genome sequencing and annotation.</title>
        <authorList>
            <consortium name="The Broad Institute Genomics Platform"/>
            <consortium name="The Broad Institute Genome Sequencing Center for Infectious Disease"/>
            <person name="Wu L."/>
            <person name="Ma J."/>
        </authorList>
    </citation>
    <scope>NUCLEOTIDE SEQUENCE [LARGE SCALE GENOMIC DNA]</scope>
    <source>
        <strain evidence="3">CGMCC 4.7643</strain>
    </source>
</reference>
<dbReference type="Gene3D" id="1.10.275.10">
    <property type="entry name" value="Fumarase/aspartase (N-terminal domain)"/>
    <property type="match status" value="1"/>
</dbReference>